<dbReference type="GO" id="GO:0000166">
    <property type="term" value="F:nucleotide binding"/>
    <property type="evidence" value="ECO:0007669"/>
    <property type="project" value="InterPro"/>
</dbReference>
<evidence type="ECO:0000313" key="3">
    <source>
        <dbReference type="EMBL" id="KDQ64264.1"/>
    </source>
</evidence>
<dbReference type="HOGENOM" id="CLU_004485_7_1_1"/>
<sequence length="510" mass="56181">MAASDFLPHLKTPPTYHRIISPTLQIPTDPTTSIPVGLLACQRAPLLSPTYPNLSIAHLAKPKPKPPTESFLEVLLHDTILFPESGSQPSDIGLITTPDGETWEVVQVKGIGGHAVHFVKPNPGLRNIKTALNSFRAGGTVLVTFGEEGFKRRFDHMCMNTSQHLLSDILETQLSLPTLYQYLETFPEPSSIEIPRPLTPSEITFIQDLANRLVLEGRSVHVEVEESRSGNGPGVQIIKVGEGSVGMNVTEDNTGGVKRVVVIDGVGRRPCYGTHLLTLHNLQLFILPTSVTVSRGPSAMSTRIFFLSGPRLLTCLTTSHPLLTSTASILSCGLPLLLERAGQVVEEHRKVQKRKRELEHEFVALIAGSLVSEISMRREGEEGLVVMRRHRIDDNAPHPSHFLQPISHSFISSVFHLKPPPKYLVVLSSTTAILVFGSDEGAVKSAREGLWERLGAKGEWQGIRWSGGFGGVWAEEREGMVVEEVIEEVRRTWKIEESQEIDDDCTGLYV</sequence>
<protein>
    <submittedName>
        <fullName evidence="3">Uncharacterized protein</fullName>
    </submittedName>
</protein>
<evidence type="ECO:0000256" key="1">
    <source>
        <dbReference type="ARBA" id="ARBA00022723"/>
    </source>
</evidence>
<dbReference type="Gene3D" id="3.30.980.10">
    <property type="entry name" value="Threonyl-trna Synthetase, Chain A, domain 2"/>
    <property type="match status" value="1"/>
</dbReference>
<dbReference type="InterPro" id="IPR051335">
    <property type="entry name" value="Alanyl-tRNA_Editing_Enzymes"/>
</dbReference>
<dbReference type="InParanoid" id="A0A067QBA7"/>
<dbReference type="PANTHER" id="PTHR43462">
    <property type="entry name" value="ALANYL-TRNA EDITING PROTEIN"/>
    <property type="match status" value="1"/>
</dbReference>
<dbReference type="GO" id="GO:0046872">
    <property type="term" value="F:metal ion binding"/>
    <property type="evidence" value="ECO:0007669"/>
    <property type="project" value="UniProtKB-KW"/>
</dbReference>
<dbReference type="EMBL" id="KL197709">
    <property type="protein sequence ID" value="KDQ64264.1"/>
    <property type="molecule type" value="Genomic_DNA"/>
</dbReference>
<name>A0A067QBA7_9AGAM</name>
<evidence type="ECO:0000256" key="2">
    <source>
        <dbReference type="ARBA" id="ARBA00022833"/>
    </source>
</evidence>
<dbReference type="SUPFAM" id="SSF50447">
    <property type="entry name" value="Translation proteins"/>
    <property type="match status" value="1"/>
</dbReference>
<keyword evidence="1" id="KW-0479">Metal-binding</keyword>
<dbReference type="Gene3D" id="2.40.30.130">
    <property type="match status" value="1"/>
</dbReference>
<accession>A0A067QBA7</accession>
<keyword evidence="4" id="KW-1185">Reference proteome</keyword>
<dbReference type="STRING" id="933084.A0A067QBA7"/>
<dbReference type="Proteomes" id="UP000027265">
    <property type="component" value="Unassembled WGS sequence"/>
</dbReference>
<reference evidence="4" key="1">
    <citation type="journal article" date="2014" name="Proc. Natl. Acad. Sci. U.S.A.">
        <title>Extensive sampling of basidiomycete genomes demonstrates inadequacy of the white-rot/brown-rot paradigm for wood decay fungi.</title>
        <authorList>
            <person name="Riley R."/>
            <person name="Salamov A.A."/>
            <person name="Brown D.W."/>
            <person name="Nagy L.G."/>
            <person name="Floudas D."/>
            <person name="Held B.W."/>
            <person name="Levasseur A."/>
            <person name="Lombard V."/>
            <person name="Morin E."/>
            <person name="Otillar R."/>
            <person name="Lindquist E.A."/>
            <person name="Sun H."/>
            <person name="LaButti K.M."/>
            <person name="Schmutz J."/>
            <person name="Jabbour D."/>
            <person name="Luo H."/>
            <person name="Baker S.E."/>
            <person name="Pisabarro A.G."/>
            <person name="Walton J.D."/>
            <person name="Blanchette R.A."/>
            <person name="Henrissat B."/>
            <person name="Martin F."/>
            <person name="Cullen D."/>
            <person name="Hibbett D.S."/>
            <person name="Grigoriev I.V."/>
        </authorList>
    </citation>
    <scope>NUCLEOTIDE SEQUENCE [LARGE SCALE GENOMIC DNA]</scope>
    <source>
        <strain evidence="4">MUCL 33604</strain>
    </source>
</reference>
<dbReference type="AlphaFoldDB" id="A0A067QBA7"/>
<dbReference type="SUPFAM" id="SSF55186">
    <property type="entry name" value="ThrRS/AlaRS common domain"/>
    <property type="match status" value="1"/>
</dbReference>
<dbReference type="InterPro" id="IPR018163">
    <property type="entry name" value="Thr/Ala-tRNA-synth_IIc_edit"/>
</dbReference>
<gene>
    <name evidence="3" type="ORF">JAAARDRAFT_117058</name>
</gene>
<proteinExistence type="predicted"/>
<evidence type="ECO:0000313" key="4">
    <source>
        <dbReference type="Proteomes" id="UP000027265"/>
    </source>
</evidence>
<organism evidence="3 4">
    <name type="scientific">Jaapia argillacea MUCL 33604</name>
    <dbReference type="NCBI Taxonomy" id="933084"/>
    <lineage>
        <taxon>Eukaryota</taxon>
        <taxon>Fungi</taxon>
        <taxon>Dikarya</taxon>
        <taxon>Basidiomycota</taxon>
        <taxon>Agaricomycotina</taxon>
        <taxon>Agaricomycetes</taxon>
        <taxon>Agaricomycetidae</taxon>
        <taxon>Jaapiales</taxon>
        <taxon>Jaapiaceae</taxon>
        <taxon>Jaapia</taxon>
    </lineage>
</organism>
<dbReference type="OrthoDB" id="288942at2759"/>
<keyword evidence="2" id="KW-0862">Zinc</keyword>
<dbReference type="PANTHER" id="PTHR43462:SF1">
    <property type="entry name" value="ALANYL-TRNA EDITING PROTEIN AARSD1"/>
    <property type="match status" value="1"/>
</dbReference>
<dbReference type="InterPro" id="IPR009000">
    <property type="entry name" value="Transl_B-barrel_sf"/>
</dbReference>
<dbReference type="GO" id="GO:0002196">
    <property type="term" value="F:Ser-tRNA(Ala) deacylase activity"/>
    <property type="evidence" value="ECO:0007669"/>
    <property type="project" value="TreeGrafter"/>
</dbReference>